<comment type="subcellular location">
    <subcellularLocation>
        <location evidence="1">Cell membrane</location>
        <topology evidence="1">Multi-pass membrane protein</topology>
    </subcellularLocation>
</comment>
<dbReference type="Pfam" id="PF00482">
    <property type="entry name" value="T2SSF"/>
    <property type="match status" value="1"/>
</dbReference>
<evidence type="ECO:0000313" key="8">
    <source>
        <dbReference type="EMBL" id="GAA4890775.1"/>
    </source>
</evidence>
<sequence>MNQVLVAALAAVLAVVVALPPPSAAMGRLRPNARRRLPAWLVGREGAPPLRQRALLATAAGALLVLALAWPLGPLVGVTVGLGLVVLLGQRAPGPDTRALTVQLPNALDFLSVCLDAGQPMRSAVEAVAAVSPAATRGVLREVGAQLALGRAGPDAWERLRPHPVWGRAAADIARAERSGTSLSGVLRVHAEDARQEARDQSLKAARTVGVRSVVPLMVCFLPAFILIGVVPIVAGLVQDFLSG</sequence>
<evidence type="ECO:0000256" key="3">
    <source>
        <dbReference type="ARBA" id="ARBA00022692"/>
    </source>
</evidence>
<evidence type="ECO:0000256" key="6">
    <source>
        <dbReference type="SAM" id="Phobius"/>
    </source>
</evidence>
<keyword evidence="2" id="KW-1003">Cell membrane</keyword>
<feature type="transmembrane region" description="Helical" evidence="6">
    <location>
        <begin position="55"/>
        <end position="88"/>
    </location>
</feature>
<comment type="caution">
    <text evidence="8">The sequence shown here is derived from an EMBL/GenBank/DDBJ whole genome shotgun (WGS) entry which is preliminary data.</text>
</comment>
<evidence type="ECO:0000256" key="5">
    <source>
        <dbReference type="ARBA" id="ARBA00023136"/>
    </source>
</evidence>
<reference evidence="9" key="1">
    <citation type="journal article" date="2019" name="Int. J. Syst. Evol. Microbiol.">
        <title>The Global Catalogue of Microorganisms (GCM) 10K type strain sequencing project: providing services to taxonomists for standard genome sequencing and annotation.</title>
        <authorList>
            <consortium name="The Broad Institute Genomics Platform"/>
            <consortium name="The Broad Institute Genome Sequencing Center for Infectious Disease"/>
            <person name="Wu L."/>
            <person name="Ma J."/>
        </authorList>
    </citation>
    <scope>NUCLEOTIDE SEQUENCE [LARGE SCALE GENOMIC DNA]</scope>
    <source>
        <strain evidence="9">JCM 19125</strain>
    </source>
</reference>
<evidence type="ECO:0000259" key="7">
    <source>
        <dbReference type="Pfam" id="PF00482"/>
    </source>
</evidence>
<dbReference type="RefSeq" id="WP_345578266.1">
    <property type="nucleotide sequence ID" value="NZ_BAABLV010000008.1"/>
</dbReference>
<evidence type="ECO:0000256" key="4">
    <source>
        <dbReference type="ARBA" id="ARBA00022989"/>
    </source>
</evidence>
<keyword evidence="3 6" id="KW-0812">Transmembrane</keyword>
<protein>
    <recommendedName>
        <fullName evidence="7">Type II secretion system protein GspF domain-containing protein</fullName>
    </recommendedName>
</protein>
<gene>
    <name evidence="8" type="ORF">GCM10025789_04200</name>
</gene>
<feature type="domain" description="Type II secretion system protein GspF" evidence="7">
    <location>
        <begin position="108"/>
        <end position="230"/>
    </location>
</feature>
<dbReference type="InterPro" id="IPR018076">
    <property type="entry name" value="T2SS_GspF_dom"/>
</dbReference>
<proteinExistence type="predicted"/>
<organism evidence="8 9">
    <name type="scientific">Tessaracoccus lubricantis</name>
    <dbReference type="NCBI Taxonomy" id="545543"/>
    <lineage>
        <taxon>Bacteria</taxon>
        <taxon>Bacillati</taxon>
        <taxon>Actinomycetota</taxon>
        <taxon>Actinomycetes</taxon>
        <taxon>Propionibacteriales</taxon>
        <taxon>Propionibacteriaceae</taxon>
        <taxon>Tessaracoccus</taxon>
    </lineage>
</organism>
<dbReference type="PANTHER" id="PTHR35007">
    <property type="entry name" value="INTEGRAL MEMBRANE PROTEIN-RELATED"/>
    <property type="match status" value="1"/>
</dbReference>
<keyword evidence="5 6" id="KW-0472">Membrane</keyword>
<keyword evidence="9" id="KW-1185">Reference proteome</keyword>
<evidence type="ECO:0000313" key="9">
    <source>
        <dbReference type="Proteomes" id="UP001501521"/>
    </source>
</evidence>
<feature type="transmembrane region" description="Helical" evidence="6">
    <location>
        <begin position="214"/>
        <end position="238"/>
    </location>
</feature>
<dbReference type="PANTHER" id="PTHR35007:SF3">
    <property type="entry name" value="POSSIBLE CONSERVED ALANINE RICH MEMBRANE PROTEIN"/>
    <property type="match status" value="1"/>
</dbReference>
<evidence type="ECO:0000256" key="2">
    <source>
        <dbReference type="ARBA" id="ARBA00022475"/>
    </source>
</evidence>
<name>A0ABP9F0F3_9ACTN</name>
<dbReference type="EMBL" id="BAABLV010000008">
    <property type="protein sequence ID" value="GAA4890775.1"/>
    <property type="molecule type" value="Genomic_DNA"/>
</dbReference>
<accession>A0ABP9F0F3</accession>
<keyword evidence="4 6" id="KW-1133">Transmembrane helix</keyword>
<dbReference type="Proteomes" id="UP001501521">
    <property type="component" value="Unassembled WGS sequence"/>
</dbReference>
<evidence type="ECO:0000256" key="1">
    <source>
        <dbReference type="ARBA" id="ARBA00004651"/>
    </source>
</evidence>